<proteinExistence type="predicted"/>
<protein>
    <submittedName>
        <fullName evidence="2">Uncharacterized protein</fullName>
    </submittedName>
</protein>
<gene>
    <name evidence="2" type="ORF">ACHE_40330A</name>
</gene>
<dbReference type="KEGG" id="ache:ACHE_40330A"/>
<sequence>MTSVTITTAPAATTAATCSGPGQYELPVKDAACGVPNTKNYQSLFDSCAKPAGVRPYYHDCALWALAVDQSVQDLITCLYKAGIAWEDVWCHGASNETATATSYPTPTATATGKGRTGSSTSSTTETKSATNMALSSQGQIPTKIAVGLLGLVLTGVFV</sequence>
<keyword evidence="3" id="KW-1185">Reference proteome</keyword>
<dbReference type="AlphaFoldDB" id="A0A7R7VN63"/>
<dbReference type="RefSeq" id="XP_043136288.1">
    <property type="nucleotide sequence ID" value="XM_043278516.1"/>
</dbReference>
<evidence type="ECO:0000256" key="1">
    <source>
        <dbReference type="SAM" id="MobiDB-lite"/>
    </source>
</evidence>
<name>A0A7R7VN63_ASPCH</name>
<accession>A0A7R7VN63</accession>
<organism evidence="2 3">
    <name type="scientific">Aspergillus chevalieri</name>
    <name type="common">Eurotium chevalieri</name>
    <dbReference type="NCBI Taxonomy" id="182096"/>
    <lineage>
        <taxon>Eukaryota</taxon>
        <taxon>Fungi</taxon>
        <taxon>Dikarya</taxon>
        <taxon>Ascomycota</taxon>
        <taxon>Pezizomycotina</taxon>
        <taxon>Eurotiomycetes</taxon>
        <taxon>Eurotiomycetidae</taxon>
        <taxon>Eurotiales</taxon>
        <taxon>Aspergillaceae</taxon>
        <taxon>Aspergillus</taxon>
        <taxon>Aspergillus subgen. Aspergillus</taxon>
    </lineage>
</organism>
<dbReference type="Proteomes" id="UP000637239">
    <property type="component" value="Chromosome 4"/>
</dbReference>
<feature type="region of interest" description="Disordered" evidence="1">
    <location>
        <begin position="102"/>
        <end position="131"/>
    </location>
</feature>
<dbReference type="GeneID" id="66982125"/>
<reference evidence="2" key="1">
    <citation type="submission" date="2021-01" db="EMBL/GenBank/DDBJ databases">
        <authorList>
            <consortium name="Aspergillus chevalieri M1 genome sequencing consortium"/>
            <person name="Kazuki M."/>
            <person name="Futagami T."/>
        </authorList>
    </citation>
    <scope>NUCLEOTIDE SEQUENCE</scope>
    <source>
        <strain evidence="2">M1</strain>
    </source>
</reference>
<reference evidence="2" key="2">
    <citation type="submission" date="2021-02" db="EMBL/GenBank/DDBJ databases">
        <title>Aspergillus chevalieri M1 genome sequence.</title>
        <authorList>
            <person name="Kadooka C."/>
            <person name="Mori K."/>
            <person name="Futagami T."/>
        </authorList>
    </citation>
    <scope>NUCLEOTIDE SEQUENCE</scope>
    <source>
        <strain evidence="2">M1</strain>
    </source>
</reference>
<evidence type="ECO:0000313" key="2">
    <source>
        <dbReference type="EMBL" id="BCR87766.1"/>
    </source>
</evidence>
<dbReference type="EMBL" id="AP024419">
    <property type="protein sequence ID" value="BCR87766.1"/>
    <property type="molecule type" value="Genomic_DNA"/>
</dbReference>
<evidence type="ECO:0000313" key="3">
    <source>
        <dbReference type="Proteomes" id="UP000637239"/>
    </source>
</evidence>